<evidence type="ECO:0000256" key="2">
    <source>
        <dbReference type="ARBA" id="ARBA00022857"/>
    </source>
</evidence>
<dbReference type="PRINTS" id="PR00080">
    <property type="entry name" value="SDRFAMILY"/>
</dbReference>
<keyword evidence="3" id="KW-0560">Oxidoreductase</keyword>
<dbReference type="EMBL" id="JBBPDW010000012">
    <property type="protein sequence ID" value="KAK7547774.1"/>
    <property type="molecule type" value="Genomic_DNA"/>
</dbReference>
<evidence type="ECO:0000313" key="5">
    <source>
        <dbReference type="Proteomes" id="UP001365128"/>
    </source>
</evidence>
<dbReference type="SUPFAM" id="SSF51735">
    <property type="entry name" value="NAD(P)-binding Rossmann-fold domains"/>
    <property type="match status" value="1"/>
</dbReference>
<reference evidence="4 5" key="1">
    <citation type="submission" date="2024-04" db="EMBL/GenBank/DDBJ databases">
        <title>Phyllosticta paracitricarpa is synonymous to the EU quarantine fungus P. citricarpa based on phylogenomic analyses.</title>
        <authorList>
            <consortium name="Lawrence Berkeley National Laboratory"/>
            <person name="Van Ingen-Buijs V.A."/>
            <person name="Van Westerhoven A.C."/>
            <person name="Haridas S."/>
            <person name="Skiadas P."/>
            <person name="Martin F."/>
            <person name="Groenewald J.Z."/>
            <person name="Crous P.W."/>
            <person name="Seidl M.F."/>
        </authorList>
    </citation>
    <scope>NUCLEOTIDE SEQUENCE [LARGE SCALE GENOMIC DNA]</scope>
    <source>
        <strain evidence="4 5">CBS 122670</strain>
    </source>
</reference>
<dbReference type="PANTHER" id="PTHR24321:SF8">
    <property type="entry name" value="ESTRADIOL 17-BETA-DEHYDROGENASE 8-RELATED"/>
    <property type="match status" value="1"/>
</dbReference>
<dbReference type="Proteomes" id="UP001365128">
    <property type="component" value="Unassembled WGS sequence"/>
</dbReference>
<evidence type="ECO:0000256" key="1">
    <source>
        <dbReference type="ARBA" id="ARBA00006484"/>
    </source>
</evidence>
<organism evidence="4 5">
    <name type="scientific">Phyllosticta citricarpa</name>
    <dbReference type="NCBI Taxonomy" id="55181"/>
    <lineage>
        <taxon>Eukaryota</taxon>
        <taxon>Fungi</taxon>
        <taxon>Dikarya</taxon>
        <taxon>Ascomycota</taxon>
        <taxon>Pezizomycotina</taxon>
        <taxon>Dothideomycetes</taxon>
        <taxon>Dothideomycetes incertae sedis</taxon>
        <taxon>Botryosphaeriales</taxon>
        <taxon>Phyllostictaceae</taxon>
        <taxon>Phyllosticta</taxon>
    </lineage>
</organism>
<dbReference type="Pfam" id="PF13561">
    <property type="entry name" value="adh_short_C2"/>
    <property type="match status" value="1"/>
</dbReference>
<proteinExistence type="inferred from homology"/>
<comment type="caution">
    <text evidence="4">The sequence shown here is derived from an EMBL/GenBank/DDBJ whole genome shotgun (WGS) entry which is preliminary data.</text>
</comment>
<name>A0ABR1MFE8_9PEZI</name>
<protein>
    <submittedName>
        <fullName evidence="4">Uncharacterized protein</fullName>
    </submittedName>
</protein>
<sequence>MASQPLNFLITGAARGIGRGLSRLLLQRGHRVFLIDNNADELDHTTSKHLASFSASRKDAFLAHLTNLRQPSDIRAAVDRASAFFDGHLDVLVNNAAATDYVGSVGFEDLSLDDWNAQVETNLTAPMLLSQLCIPLLRKGGGGGGSSKNGHADDAGGSIIFMSSTRAKQSEPNSEGYASTKAGLLGLTHALACSLAPMGITCNAILPGWINVSDECKEADEKGTRWEEGLSKEDHEWHWSGRVGRVEDILQAVEFLSTSNFVNGQEIVVDGGVTRKMVYPEE</sequence>
<gene>
    <name evidence="4" type="ORF">IWX46DRAFT_64543</name>
</gene>
<dbReference type="PROSITE" id="PS00061">
    <property type="entry name" value="ADH_SHORT"/>
    <property type="match status" value="1"/>
</dbReference>
<dbReference type="Gene3D" id="3.40.50.720">
    <property type="entry name" value="NAD(P)-binding Rossmann-like Domain"/>
    <property type="match status" value="1"/>
</dbReference>
<dbReference type="PRINTS" id="PR00081">
    <property type="entry name" value="GDHRDH"/>
</dbReference>
<dbReference type="InterPro" id="IPR002347">
    <property type="entry name" value="SDR_fam"/>
</dbReference>
<comment type="similarity">
    <text evidence="1">Belongs to the short-chain dehydrogenases/reductases (SDR) family.</text>
</comment>
<dbReference type="InterPro" id="IPR036291">
    <property type="entry name" value="NAD(P)-bd_dom_sf"/>
</dbReference>
<evidence type="ECO:0000313" key="4">
    <source>
        <dbReference type="EMBL" id="KAK7547774.1"/>
    </source>
</evidence>
<accession>A0ABR1MFE8</accession>
<dbReference type="InterPro" id="IPR020904">
    <property type="entry name" value="Sc_DH/Rdtase_CS"/>
</dbReference>
<dbReference type="CDD" id="cd05233">
    <property type="entry name" value="SDR_c"/>
    <property type="match status" value="1"/>
</dbReference>
<keyword evidence="5" id="KW-1185">Reference proteome</keyword>
<keyword evidence="2" id="KW-0521">NADP</keyword>
<dbReference type="PANTHER" id="PTHR24321">
    <property type="entry name" value="DEHYDROGENASES, SHORT CHAIN"/>
    <property type="match status" value="1"/>
</dbReference>
<evidence type="ECO:0000256" key="3">
    <source>
        <dbReference type="ARBA" id="ARBA00023002"/>
    </source>
</evidence>